<dbReference type="EMBL" id="DVFJ01000020">
    <property type="protein sequence ID" value="HIQ71850.1"/>
    <property type="molecule type" value="Genomic_DNA"/>
</dbReference>
<keyword evidence="1" id="KW-0521">NADP</keyword>
<dbReference type="HAMAP" id="MF_01408">
    <property type="entry name" value="ThyX"/>
    <property type="match status" value="1"/>
</dbReference>
<comment type="function">
    <text evidence="1">Catalyzes the reductive methylation of 2'-deoxyuridine-5'-monophosphate (dUMP) to 2'-deoxythymidine-5'-monophosphate (dTMP) while utilizing 5,10-methylenetetrahydrofolate (mTHF) as the methyl donor, and NADPH and FADH(2) as the reductant.</text>
</comment>
<dbReference type="Gene3D" id="3.30.1360.170">
    <property type="match status" value="1"/>
</dbReference>
<feature type="binding site" evidence="1">
    <location>
        <begin position="168"/>
        <end position="170"/>
    </location>
    <ligand>
        <name>FAD</name>
        <dbReference type="ChEBI" id="CHEBI:57692"/>
        <note>ligand shared between neighboring subunits</note>
    </ligand>
</feature>
<feature type="binding site" description="in other chain" evidence="1">
    <location>
        <position position="152"/>
    </location>
    <ligand>
        <name>dUMP</name>
        <dbReference type="ChEBI" id="CHEBI:246422"/>
        <note>ligand shared between dimeric partners</note>
    </ligand>
</feature>
<protein>
    <recommendedName>
        <fullName evidence="1">Flavin-dependent thymidylate synthase</fullName>
        <shortName evidence="1">FDTS</shortName>
        <ecNumber evidence="1">2.1.1.148</ecNumber>
    </recommendedName>
    <alternativeName>
        <fullName evidence="1">FAD-dependent thymidylate synthase</fullName>
    </alternativeName>
    <alternativeName>
        <fullName evidence="1">Thymidylate synthase ThyX</fullName>
        <shortName evidence="1">TS</shortName>
        <shortName evidence="1">TSase</shortName>
    </alternativeName>
</protein>
<dbReference type="GO" id="GO:0006231">
    <property type="term" value="P:dTMP biosynthetic process"/>
    <property type="evidence" value="ECO:0007669"/>
    <property type="project" value="UniProtKB-UniRule"/>
</dbReference>
<dbReference type="CDD" id="cd20175">
    <property type="entry name" value="ThyX"/>
    <property type="match status" value="1"/>
</dbReference>
<comment type="subunit">
    <text evidence="1">Homotetramer.</text>
</comment>
<feature type="binding site" evidence="1">
    <location>
        <position position="179"/>
    </location>
    <ligand>
        <name>dUMP</name>
        <dbReference type="ChEBI" id="CHEBI:246422"/>
        <note>ligand shared between dimeric partners</note>
    </ligand>
</feature>
<reference evidence="2" key="1">
    <citation type="submission" date="2020-10" db="EMBL/GenBank/DDBJ databases">
        <authorList>
            <person name="Gilroy R."/>
        </authorList>
    </citation>
    <scope>NUCLEOTIDE SEQUENCE</scope>
    <source>
        <strain evidence="2">ChiSxjej2B14-6234</strain>
    </source>
</reference>
<dbReference type="EC" id="2.1.1.148" evidence="1"/>
<comment type="cofactor">
    <cofactor evidence="1">
        <name>FAD</name>
        <dbReference type="ChEBI" id="CHEBI:57692"/>
    </cofactor>
    <text evidence="1">Binds 4 FAD per tetramer. Each FAD binding site is formed by three monomers.</text>
</comment>
<reference evidence="2" key="2">
    <citation type="journal article" date="2021" name="PeerJ">
        <title>Extensive microbial diversity within the chicken gut microbiome revealed by metagenomics and culture.</title>
        <authorList>
            <person name="Gilroy R."/>
            <person name="Ravi A."/>
            <person name="Getino M."/>
            <person name="Pursley I."/>
            <person name="Horton D.L."/>
            <person name="Alikhan N.F."/>
            <person name="Baker D."/>
            <person name="Gharbi K."/>
            <person name="Hall N."/>
            <person name="Watson M."/>
            <person name="Adriaenssens E.M."/>
            <person name="Foster-Nyarko E."/>
            <person name="Jarju S."/>
            <person name="Secka A."/>
            <person name="Antonio M."/>
            <person name="Oren A."/>
            <person name="Chaudhuri R.R."/>
            <person name="La Ragione R."/>
            <person name="Hildebrand F."/>
            <person name="Pallen M.J."/>
        </authorList>
    </citation>
    <scope>NUCLEOTIDE SEQUENCE</scope>
    <source>
        <strain evidence="2">ChiSxjej2B14-6234</strain>
    </source>
</reference>
<organism evidence="2 3">
    <name type="scientific">Candidatus Onthenecus intestinigallinarum</name>
    <dbReference type="NCBI Taxonomy" id="2840875"/>
    <lineage>
        <taxon>Bacteria</taxon>
        <taxon>Bacillati</taxon>
        <taxon>Bacillota</taxon>
        <taxon>Clostridia</taxon>
        <taxon>Eubacteriales</taxon>
        <taxon>Candidatus Onthenecus</taxon>
    </lineage>
</organism>
<dbReference type="Proteomes" id="UP000886887">
    <property type="component" value="Unassembled WGS sequence"/>
</dbReference>
<comment type="catalytic activity">
    <reaction evidence="1">
        <text>dUMP + (6R)-5,10-methylene-5,6,7,8-tetrahydrofolate + NADPH + H(+) = dTMP + (6S)-5,6,7,8-tetrahydrofolate + NADP(+)</text>
        <dbReference type="Rhea" id="RHEA:29043"/>
        <dbReference type="ChEBI" id="CHEBI:15378"/>
        <dbReference type="ChEBI" id="CHEBI:15636"/>
        <dbReference type="ChEBI" id="CHEBI:57453"/>
        <dbReference type="ChEBI" id="CHEBI:57783"/>
        <dbReference type="ChEBI" id="CHEBI:58349"/>
        <dbReference type="ChEBI" id="CHEBI:63528"/>
        <dbReference type="ChEBI" id="CHEBI:246422"/>
        <dbReference type="EC" id="2.1.1.148"/>
    </reaction>
</comment>
<evidence type="ECO:0000313" key="2">
    <source>
        <dbReference type="EMBL" id="HIQ71850.1"/>
    </source>
</evidence>
<comment type="pathway">
    <text evidence="1">Pyrimidine metabolism; dTTP biosynthesis.</text>
</comment>
<proteinExistence type="inferred from homology"/>
<name>A0A9D0ZC49_9FIRM</name>
<evidence type="ECO:0000313" key="3">
    <source>
        <dbReference type="Proteomes" id="UP000886887"/>
    </source>
</evidence>
<feature type="binding site" evidence="1">
    <location>
        <position position="174"/>
    </location>
    <ligand>
        <name>FAD</name>
        <dbReference type="ChEBI" id="CHEBI:57692"/>
        <note>ligand shared between neighboring subunits</note>
    </ligand>
</feature>
<feature type="active site" description="Involved in ionization of N3 of dUMP, leading to its activation" evidence="1">
    <location>
        <position position="179"/>
    </location>
</feature>
<accession>A0A9D0ZC49</accession>
<feature type="binding site" evidence="1">
    <location>
        <begin position="81"/>
        <end position="84"/>
    </location>
    <ligand>
        <name>dUMP</name>
        <dbReference type="ChEBI" id="CHEBI:246422"/>
        <note>ligand shared between dimeric partners</note>
    </ligand>
</feature>
<dbReference type="NCBIfam" id="TIGR02170">
    <property type="entry name" value="thyX"/>
    <property type="match status" value="1"/>
</dbReference>
<dbReference type="PANTHER" id="PTHR34934">
    <property type="entry name" value="FLAVIN-DEPENDENT THYMIDYLATE SYNTHASE"/>
    <property type="match status" value="1"/>
</dbReference>
<keyword evidence="1 2" id="KW-0489">Methyltransferase</keyword>
<sequence length="250" mass="27937">MAETRQKVLLLRHTYNPDEVVALGARLCYAQADVETLRERISRKDQAAFIAGVMARGHLSVIEHATFTFAIEGVSRALLAQITRHRIASFSVQSQRYVSMKGFDYVVPPAIAALGGEARARFAQQMETIGAWYEEWQRLLGDAGERSNEDARFVLPNACATRMVVTMNARELLHFFSLRCCQRAQWEIRALAWEMLRLCRQAAPEIFAQAGPACVRGACAEGKASCGRMEEMRRRVAALGNTEEPEGEGK</sequence>
<dbReference type="PANTHER" id="PTHR34934:SF1">
    <property type="entry name" value="FLAVIN-DEPENDENT THYMIDYLATE SYNTHASE"/>
    <property type="match status" value="1"/>
</dbReference>
<feature type="binding site" evidence="1">
    <location>
        <position position="60"/>
    </location>
    <ligand>
        <name>FAD</name>
        <dbReference type="ChEBI" id="CHEBI:57692"/>
        <note>ligand shared between neighboring subunits</note>
    </ligand>
</feature>
<evidence type="ECO:0000256" key="1">
    <source>
        <dbReference type="HAMAP-Rule" id="MF_01408"/>
    </source>
</evidence>
<dbReference type="GO" id="GO:0032259">
    <property type="term" value="P:methylation"/>
    <property type="evidence" value="ECO:0007669"/>
    <property type="project" value="UniProtKB-KW"/>
</dbReference>
<gene>
    <name evidence="1" type="primary">thyX</name>
    <name evidence="2" type="ORF">IAB73_06570</name>
</gene>
<comment type="caution">
    <text evidence="2">The sequence shown here is derived from an EMBL/GenBank/DDBJ whole genome shotgun (WGS) entry which is preliminary data.</text>
</comment>
<comment type="similarity">
    <text evidence="1">Belongs to the thymidylate synthase ThyX family.</text>
</comment>
<dbReference type="InterPro" id="IPR036098">
    <property type="entry name" value="Thymidylate_synthase_ThyX_sf"/>
</dbReference>
<dbReference type="SUPFAM" id="SSF69796">
    <property type="entry name" value="Thymidylate synthase-complementing protein Thy1"/>
    <property type="match status" value="1"/>
</dbReference>
<dbReference type="GO" id="GO:0050797">
    <property type="term" value="F:thymidylate synthase (FAD) activity"/>
    <property type="evidence" value="ECO:0007669"/>
    <property type="project" value="UniProtKB-UniRule"/>
</dbReference>
<dbReference type="GO" id="GO:0070402">
    <property type="term" value="F:NADPH binding"/>
    <property type="evidence" value="ECO:0007669"/>
    <property type="project" value="TreeGrafter"/>
</dbReference>
<feature type="binding site" evidence="1">
    <location>
        <begin position="84"/>
        <end position="86"/>
    </location>
    <ligand>
        <name>FAD</name>
        <dbReference type="ChEBI" id="CHEBI:57692"/>
        <note>ligand shared between neighboring subunits</note>
    </ligand>
</feature>
<dbReference type="GO" id="GO:0050660">
    <property type="term" value="F:flavin adenine dinucleotide binding"/>
    <property type="evidence" value="ECO:0007669"/>
    <property type="project" value="UniProtKB-UniRule"/>
</dbReference>
<keyword evidence="1" id="KW-0274">FAD</keyword>
<dbReference type="Pfam" id="PF02511">
    <property type="entry name" value="Thy1"/>
    <property type="match status" value="1"/>
</dbReference>
<keyword evidence="1" id="KW-0545">Nucleotide biosynthesis</keyword>
<dbReference type="AlphaFoldDB" id="A0A9D0ZC49"/>
<keyword evidence="1" id="KW-0285">Flavoprotein</keyword>
<dbReference type="InterPro" id="IPR003669">
    <property type="entry name" value="Thymidylate_synthase_ThyX"/>
</dbReference>
<comment type="caution">
    <text evidence="1">Lacks conserved residue(s) required for the propagation of feature annotation.</text>
</comment>
<keyword evidence="1 2" id="KW-0808">Transferase</keyword>
<dbReference type="GO" id="GO:0004799">
    <property type="term" value="F:thymidylate synthase activity"/>
    <property type="evidence" value="ECO:0007669"/>
    <property type="project" value="TreeGrafter"/>
</dbReference>
<dbReference type="GO" id="GO:0006235">
    <property type="term" value="P:dTTP biosynthetic process"/>
    <property type="evidence" value="ECO:0007669"/>
    <property type="project" value="UniProtKB-UniRule"/>
</dbReference>
<dbReference type="PROSITE" id="PS51331">
    <property type="entry name" value="THYX"/>
    <property type="match status" value="1"/>
</dbReference>
<feature type="binding site" description="in other chain" evidence="1">
    <location>
        <begin position="94"/>
        <end position="96"/>
    </location>
    <ligand>
        <name>dUMP</name>
        <dbReference type="ChEBI" id="CHEBI:246422"/>
        <note>ligand shared between dimeric partners</note>
    </ligand>
</feature>